<sequence>MSAFLRFIVLFLALFSASSLPELRNVDFSVATRPLALQYTLQRHGRSALRSLKTTDFWLFGTQPTPSNIAQAIWLLICGHGDAAHEVLLGVNETNLHVAEYAATHPTSWHQDHPLCDVNDLVHSLIHRCEGACIGEGGHSGFENAKYWAAGGPKEYTNFGYAASSVHLIHQTLLQWSSVHTPEIIADVVSTHSARRHSILASKGQRRHVVVAPGCWDPFAFIDFCSTAEQLGSVEQEQLRSLQEFELRLLLRYALLEQRDCDVEMLLSGEEQQ</sequence>
<dbReference type="Proteomes" id="UP000198406">
    <property type="component" value="Unassembled WGS sequence"/>
</dbReference>
<keyword evidence="1" id="KW-0732">Signal</keyword>
<reference evidence="2 3" key="1">
    <citation type="journal article" date="2015" name="Plant Cell">
        <title>Oil accumulation by the oleaginous diatom Fistulifera solaris as revealed by the genome and transcriptome.</title>
        <authorList>
            <person name="Tanaka T."/>
            <person name="Maeda Y."/>
            <person name="Veluchamy A."/>
            <person name="Tanaka M."/>
            <person name="Abida H."/>
            <person name="Marechal E."/>
            <person name="Bowler C."/>
            <person name="Muto M."/>
            <person name="Sunaga Y."/>
            <person name="Tanaka M."/>
            <person name="Yoshino T."/>
            <person name="Taniguchi T."/>
            <person name="Fukuda Y."/>
            <person name="Nemoto M."/>
            <person name="Matsumoto M."/>
            <person name="Wong P.S."/>
            <person name="Aburatani S."/>
            <person name="Fujibuchi W."/>
        </authorList>
    </citation>
    <scope>NUCLEOTIDE SEQUENCE [LARGE SCALE GENOMIC DNA]</scope>
    <source>
        <strain evidence="2 3">JPCC DA0580</strain>
    </source>
</reference>
<protein>
    <submittedName>
        <fullName evidence="2">Uncharacterized protein</fullName>
    </submittedName>
</protein>
<evidence type="ECO:0000256" key="1">
    <source>
        <dbReference type="SAM" id="SignalP"/>
    </source>
</evidence>
<feature type="signal peptide" evidence="1">
    <location>
        <begin position="1"/>
        <end position="19"/>
    </location>
</feature>
<feature type="chain" id="PRO_5012871105" evidence="1">
    <location>
        <begin position="20"/>
        <end position="273"/>
    </location>
</feature>
<name>A0A1Z5KP37_FISSO</name>
<dbReference type="AlphaFoldDB" id="A0A1Z5KP37"/>
<proteinExistence type="predicted"/>
<organism evidence="2 3">
    <name type="scientific">Fistulifera solaris</name>
    <name type="common">Oleaginous diatom</name>
    <dbReference type="NCBI Taxonomy" id="1519565"/>
    <lineage>
        <taxon>Eukaryota</taxon>
        <taxon>Sar</taxon>
        <taxon>Stramenopiles</taxon>
        <taxon>Ochrophyta</taxon>
        <taxon>Bacillariophyta</taxon>
        <taxon>Bacillariophyceae</taxon>
        <taxon>Bacillariophycidae</taxon>
        <taxon>Naviculales</taxon>
        <taxon>Naviculaceae</taxon>
        <taxon>Fistulifera</taxon>
    </lineage>
</organism>
<evidence type="ECO:0000313" key="2">
    <source>
        <dbReference type="EMBL" id="GAX28036.1"/>
    </source>
</evidence>
<keyword evidence="3" id="KW-1185">Reference proteome</keyword>
<comment type="caution">
    <text evidence="2">The sequence shown here is derived from an EMBL/GenBank/DDBJ whole genome shotgun (WGS) entry which is preliminary data.</text>
</comment>
<dbReference type="OrthoDB" id="51924at2759"/>
<evidence type="ECO:0000313" key="3">
    <source>
        <dbReference type="Proteomes" id="UP000198406"/>
    </source>
</evidence>
<gene>
    <name evidence="2" type="ORF">FisN_2Hh146</name>
</gene>
<dbReference type="EMBL" id="BDSP01000264">
    <property type="protein sequence ID" value="GAX28036.1"/>
    <property type="molecule type" value="Genomic_DNA"/>
</dbReference>
<accession>A0A1Z5KP37</accession>
<dbReference type="InParanoid" id="A0A1Z5KP37"/>